<feature type="transmembrane region" description="Helical" evidence="1">
    <location>
        <begin position="132"/>
        <end position="156"/>
    </location>
</feature>
<evidence type="ECO:0000256" key="1">
    <source>
        <dbReference type="SAM" id="Phobius"/>
    </source>
</evidence>
<evidence type="ECO:0000313" key="3">
    <source>
        <dbReference type="Proteomes" id="UP001324380"/>
    </source>
</evidence>
<keyword evidence="1" id="KW-1133">Transmembrane helix</keyword>
<feature type="transmembrane region" description="Helical" evidence="1">
    <location>
        <begin position="162"/>
        <end position="181"/>
    </location>
</feature>
<feature type="transmembrane region" description="Helical" evidence="1">
    <location>
        <begin position="40"/>
        <end position="61"/>
    </location>
</feature>
<proteinExistence type="predicted"/>
<feature type="transmembrane region" description="Helical" evidence="1">
    <location>
        <begin position="101"/>
        <end position="123"/>
    </location>
</feature>
<organism evidence="2 3">
    <name type="scientific">Mucilaginibacter sabulilitoris</name>
    <dbReference type="NCBI Taxonomy" id="1173583"/>
    <lineage>
        <taxon>Bacteria</taxon>
        <taxon>Pseudomonadati</taxon>
        <taxon>Bacteroidota</taxon>
        <taxon>Sphingobacteriia</taxon>
        <taxon>Sphingobacteriales</taxon>
        <taxon>Sphingobacteriaceae</taxon>
        <taxon>Mucilaginibacter</taxon>
    </lineage>
</organism>
<feature type="transmembrane region" description="Helical" evidence="1">
    <location>
        <begin position="73"/>
        <end position="95"/>
    </location>
</feature>
<feature type="transmembrane region" description="Helical" evidence="1">
    <location>
        <begin position="9"/>
        <end position="28"/>
    </location>
</feature>
<keyword evidence="3" id="KW-1185">Reference proteome</keyword>
<keyword evidence="1" id="KW-0812">Transmembrane</keyword>
<dbReference type="RefSeq" id="WP_321561327.1">
    <property type="nucleotide sequence ID" value="NZ_CP139558.1"/>
</dbReference>
<dbReference type="Proteomes" id="UP001324380">
    <property type="component" value="Chromosome"/>
</dbReference>
<dbReference type="EMBL" id="CP139558">
    <property type="protein sequence ID" value="WPU92162.1"/>
    <property type="molecule type" value="Genomic_DNA"/>
</dbReference>
<reference evidence="2 3" key="1">
    <citation type="submission" date="2023-11" db="EMBL/GenBank/DDBJ databases">
        <title>Analysis of the Genomes of Mucilaginibacter gossypii cycad 4 and M. sabulilitoris SNA2: microbes with the potential for plant growth promotion.</title>
        <authorList>
            <person name="Hirsch A.M."/>
            <person name="Humm E."/>
            <person name="Rubbi M."/>
            <person name="Del Vecchio G."/>
            <person name="Ha S.M."/>
            <person name="Pellegrini M."/>
            <person name="Gunsalus R.P."/>
        </authorList>
    </citation>
    <scope>NUCLEOTIDE SEQUENCE [LARGE SCALE GENOMIC DNA]</scope>
    <source>
        <strain evidence="2 3">SNA2</strain>
    </source>
</reference>
<keyword evidence="1" id="KW-0472">Membrane</keyword>
<accession>A0ABZ0TG61</accession>
<evidence type="ECO:0000313" key="2">
    <source>
        <dbReference type="EMBL" id="WPU92162.1"/>
    </source>
</evidence>
<gene>
    <name evidence="2" type="ORF">SNE25_22840</name>
</gene>
<sequence>MNNKPATQVAVIAAFLQIAIQLIFIYIGTDAFGMNVYLRYLLSGLSMLMYLLVLVFLLSVLKFFNEKNSIITAFGVYIVFTIFYNILNMIVGMWVTNLVTYYTVTSIFHFLLVLYVVTMSFMVKHPVIRKGFVLFAILSLITAVTVMALPMLFGLLHIGFQAYRYIYLVNVLPPVAAIVIFNKTTESTKNPGFTGDKPLFNDDRFKPLP</sequence>
<protein>
    <submittedName>
        <fullName evidence="2">Uncharacterized protein</fullName>
    </submittedName>
</protein>
<name>A0ABZ0TG61_9SPHI</name>